<feature type="compositionally biased region" description="Pro residues" evidence="1">
    <location>
        <begin position="171"/>
        <end position="194"/>
    </location>
</feature>
<dbReference type="EMBL" id="HBGG01008225">
    <property type="protein sequence ID" value="CAD9201907.1"/>
    <property type="molecule type" value="Transcribed_RNA"/>
</dbReference>
<feature type="compositionally biased region" description="Low complexity" evidence="1">
    <location>
        <begin position="207"/>
        <end position="218"/>
    </location>
</feature>
<evidence type="ECO:0000313" key="2">
    <source>
        <dbReference type="EMBL" id="CAD9201907.1"/>
    </source>
</evidence>
<evidence type="ECO:0000256" key="1">
    <source>
        <dbReference type="SAM" id="MobiDB-lite"/>
    </source>
</evidence>
<feature type="region of interest" description="Disordered" evidence="1">
    <location>
        <begin position="84"/>
        <end position="295"/>
    </location>
</feature>
<sequence length="295" mass="31537">MVLAEFGVITGRVGGHGLLTISPYCPSIFSSDEEDFGERAGRIGRRFTKWATFPRLQHSWRPSGPALVELWEAGEEGASLVVVTDSDTDSSSSSDESSSSEEELDESDDSDDDAPPEVPSPPKSLERTSVSAESSAVGECDGEDSDERRDEGPLAWLWGMLGFAGTTTDPPSDPSALPPSPKEAPPAVTPPPASPVDTETSTPASQAHSTSGKSSRSASSRKGRRAAVAAAVAGHSQRSGKTRTKHSGAREGNALTQLEKRKSWLQRLPPKKYEAEVELAHRVDPPSPTRRRRRP</sequence>
<feature type="compositionally biased region" description="Low complexity" evidence="1">
    <location>
        <begin position="84"/>
        <end position="97"/>
    </location>
</feature>
<feature type="compositionally biased region" description="Basic residues" evidence="1">
    <location>
        <begin position="238"/>
        <end position="247"/>
    </location>
</feature>
<proteinExistence type="predicted"/>
<feature type="compositionally biased region" description="Basic and acidic residues" evidence="1">
    <location>
        <begin position="271"/>
        <end position="284"/>
    </location>
</feature>
<feature type="compositionally biased region" description="Low complexity" evidence="1">
    <location>
        <begin position="226"/>
        <end position="236"/>
    </location>
</feature>
<dbReference type="AlphaFoldDB" id="A0A7S1SKV9"/>
<gene>
    <name evidence="2" type="ORF">TCHU04912_LOCUS4140</name>
</gene>
<feature type="compositionally biased region" description="Acidic residues" evidence="1">
    <location>
        <begin position="98"/>
        <end position="115"/>
    </location>
</feature>
<organism evidence="2">
    <name type="scientific">Tetraselmis chuii</name>
    <dbReference type="NCBI Taxonomy" id="63592"/>
    <lineage>
        <taxon>Eukaryota</taxon>
        <taxon>Viridiplantae</taxon>
        <taxon>Chlorophyta</taxon>
        <taxon>core chlorophytes</taxon>
        <taxon>Chlorodendrophyceae</taxon>
        <taxon>Chlorodendrales</taxon>
        <taxon>Chlorodendraceae</taxon>
        <taxon>Tetraselmis</taxon>
    </lineage>
</organism>
<protein>
    <submittedName>
        <fullName evidence="2">Uncharacterized protein</fullName>
    </submittedName>
</protein>
<accession>A0A7S1SKV9</accession>
<name>A0A7S1SKV9_9CHLO</name>
<feature type="compositionally biased region" description="Polar residues" evidence="1">
    <location>
        <begin position="197"/>
        <end position="206"/>
    </location>
</feature>
<reference evidence="2" key="1">
    <citation type="submission" date="2021-01" db="EMBL/GenBank/DDBJ databases">
        <authorList>
            <person name="Corre E."/>
            <person name="Pelletier E."/>
            <person name="Niang G."/>
            <person name="Scheremetjew M."/>
            <person name="Finn R."/>
            <person name="Kale V."/>
            <person name="Holt S."/>
            <person name="Cochrane G."/>
            <person name="Meng A."/>
            <person name="Brown T."/>
            <person name="Cohen L."/>
        </authorList>
    </citation>
    <scope>NUCLEOTIDE SEQUENCE</scope>
    <source>
        <strain evidence="2">PLY429</strain>
    </source>
</reference>